<dbReference type="AlphaFoldDB" id="A0A0E3Q5E4"/>
<reference evidence="2 3" key="1">
    <citation type="submission" date="2014-07" db="EMBL/GenBank/DDBJ databases">
        <title>Methanogenic archaea and the global carbon cycle.</title>
        <authorList>
            <person name="Henriksen J.R."/>
            <person name="Luke J."/>
            <person name="Reinhart S."/>
            <person name="Benedict M.N."/>
            <person name="Youngblut N.D."/>
            <person name="Metcalf M.E."/>
            <person name="Whitaker R.J."/>
            <person name="Metcalf W.W."/>
        </authorList>
    </citation>
    <scope>NUCLEOTIDE SEQUENCE [LARGE SCALE GENOMIC DNA]</scope>
    <source>
        <strain evidence="2 3">Z-761</strain>
    </source>
</reference>
<dbReference type="PANTHER" id="PTHR42754">
    <property type="entry name" value="ENDOGLUCANASE"/>
    <property type="match status" value="1"/>
</dbReference>
<evidence type="ECO:0000256" key="1">
    <source>
        <dbReference type="SAM" id="MobiDB-lite"/>
    </source>
</evidence>
<dbReference type="InterPro" id="IPR011047">
    <property type="entry name" value="Quinoprotein_ADH-like_sf"/>
</dbReference>
<protein>
    <recommendedName>
        <fullName evidence="4">Cell surface protein</fullName>
    </recommendedName>
</protein>
<evidence type="ECO:0008006" key="4">
    <source>
        <dbReference type="Google" id="ProtNLM"/>
    </source>
</evidence>
<dbReference type="Proteomes" id="UP000033096">
    <property type="component" value="Chromosome"/>
</dbReference>
<sequence>MIKNVEYIIFQIFLFLVLFLQVSNVAAVEEPAEQWNRSFGGNGEDSAWCIQQTSEGGYIVAGTTASYGKGTEGCPDAWLIKVDKSGNMQWNKTYGGTYFDGGYFTRQTSDGGYVLSGYTFPSGYGEPWLIKTDKNGNKMWDKISDNITHEDYLQYRAERTFDGGYIVGDMVEYEVGSEFDLLIIDADIRLTKYDINGIQQWNNTFGKKNSSETLDPLLSSAKQAPNGGYVVASEVNLNETNSNYDIWLIKTDEYGQEQWNKTFGGPLDDSAFSLSVTSDDGYLLTGRYTEFCSYGTEGAAFILKTDSEGNQEWMKIFSNCTLYSVQQTSDGGYVAAGVKNGNAWLVKLANNREGTEYEGGKNTESDDGKDTDYESGKNIESANGESVGYGSTSESLSTQIRHYICDIFRGVFQWDYYT</sequence>
<dbReference type="EMBL" id="CP009520">
    <property type="protein sequence ID" value="AKB43899.1"/>
    <property type="molecule type" value="Genomic_DNA"/>
</dbReference>
<dbReference type="HOGENOM" id="CLU_035227_0_0_2"/>
<proteinExistence type="predicted"/>
<dbReference type="KEGG" id="mvc:MSVAZ_1630"/>
<dbReference type="PATRIC" id="fig|1434123.4.peg.1967"/>
<evidence type="ECO:0000313" key="3">
    <source>
        <dbReference type="Proteomes" id="UP000033096"/>
    </source>
</evidence>
<gene>
    <name evidence="2" type="ORF">MSVAZ_1630</name>
</gene>
<feature type="compositionally biased region" description="Basic and acidic residues" evidence="1">
    <location>
        <begin position="355"/>
        <end position="377"/>
    </location>
</feature>
<evidence type="ECO:0000313" key="2">
    <source>
        <dbReference type="EMBL" id="AKB43899.1"/>
    </source>
</evidence>
<accession>A0A0E3Q5E4</accession>
<organism evidence="2 3">
    <name type="scientific">Methanosarcina vacuolata Z-761</name>
    <dbReference type="NCBI Taxonomy" id="1434123"/>
    <lineage>
        <taxon>Archaea</taxon>
        <taxon>Methanobacteriati</taxon>
        <taxon>Methanobacteriota</taxon>
        <taxon>Stenosarchaea group</taxon>
        <taxon>Methanomicrobia</taxon>
        <taxon>Methanosarcinales</taxon>
        <taxon>Methanosarcinaceae</taxon>
        <taxon>Methanosarcina</taxon>
    </lineage>
</organism>
<dbReference type="SUPFAM" id="SSF50998">
    <property type="entry name" value="Quinoprotein alcohol dehydrogenase-like"/>
    <property type="match status" value="1"/>
</dbReference>
<dbReference type="PANTHER" id="PTHR42754:SF1">
    <property type="entry name" value="LIPOPROTEIN"/>
    <property type="match status" value="1"/>
</dbReference>
<keyword evidence="3" id="KW-1185">Reference proteome</keyword>
<name>A0A0E3Q5E4_9EURY</name>
<feature type="region of interest" description="Disordered" evidence="1">
    <location>
        <begin position="355"/>
        <end position="390"/>
    </location>
</feature>
<feature type="compositionally biased region" description="Polar residues" evidence="1">
    <location>
        <begin position="378"/>
        <end position="390"/>
    </location>
</feature>